<protein>
    <submittedName>
        <fullName evidence="1">Uncharacterized protein</fullName>
    </submittedName>
</protein>
<organism evidence="1 2">
    <name type="scientific">Trichoderma ghanense</name>
    <dbReference type="NCBI Taxonomy" id="65468"/>
    <lineage>
        <taxon>Eukaryota</taxon>
        <taxon>Fungi</taxon>
        <taxon>Dikarya</taxon>
        <taxon>Ascomycota</taxon>
        <taxon>Pezizomycotina</taxon>
        <taxon>Sordariomycetes</taxon>
        <taxon>Hypocreomycetidae</taxon>
        <taxon>Hypocreales</taxon>
        <taxon>Hypocreaceae</taxon>
        <taxon>Trichoderma</taxon>
    </lineage>
</organism>
<gene>
    <name evidence="1" type="ORF">CCMA1212_008877</name>
</gene>
<keyword evidence="2" id="KW-1185">Reference proteome</keyword>
<dbReference type="GeneID" id="300580434"/>
<reference evidence="1 2" key="1">
    <citation type="submission" date="2018-01" db="EMBL/GenBank/DDBJ databases">
        <title>Genome characterization of the sugarcane-associated fungus Trichoderma ghanense CCMA-1212 and their application in lignocelulose bioconversion.</title>
        <authorList>
            <person name="Steindorff A.S."/>
            <person name="Mendes T.D."/>
            <person name="Vilela E.S.D."/>
            <person name="Rodrigues D.S."/>
            <person name="Formighieri E.F."/>
            <person name="Melo I.S."/>
            <person name="Favaro L.C.L."/>
        </authorList>
    </citation>
    <scope>NUCLEOTIDE SEQUENCE [LARGE SCALE GENOMIC DNA]</scope>
    <source>
        <strain evidence="1 2">CCMA-1212</strain>
    </source>
</reference>
<name>A0ABY2GW68_9HYPO</name>
<dbReference type="RefSeq" id="XP_073555708.1">
    <property type="nucleotide sequence ID" value="XM_073705984.1"/>
</dbReference>
<dbReference type="Proteomes" id="UP001642720">
    <property type="component" value="Unassembled WGS sequence"/>
</dbReference>
<proteinExistence type="predicted"/>
<evidence type="ECO:0000313" key="1">
    <source>
        <dbReference type="EMBL" id="TFA99506.1"/>
    </source>
</evidence>
<accession>A0ABY2GW68</accession>
<dbReference type="EMBL" id="PPTA01000014">
    <property type="protein sequence ID" value="TFA99506.1"/>
    <property type="molecule type" value="Genomic_DNA"/>
</dbReference>
<comment type="caution">
    <text evidence="1">The sequence shown here is derived from an EMBL/GenBank/DDBJ whole genome shotgun (WGS) entry which is preliminary data.</text>
</comment>
<sequence length="117" mass="12885">MEQAPYLGASRPEGITIHCAARWIGKQQCSVDDVKNMRNSCLDPWVWWRLSKTPARHGEGHPFSYPAVPAPSIVSSPSPSASIPAAPTRLERVPGQGLADWREIGRPPQRHDNLAPN</sequence>
<evidence type="ECO:0000313" key="2">
    <source>
        <dbReference type="Proteomes" id="UP001642720"/>
    </source>
</evidence>